<feature type="non-terminal residue" evidence="1">
    <location>
        <position position="1"/>
    </location>
</feature>
<name>X1IW58_9ZZZZ</name>
<dbReference type="AlphaFoldDB" id="X1IW58"/>
<sequence>KMNFCHIELLLCPYEIRVTYRKRQSKEKQYEAW</sequence>
<comment type="caution">
    <text evidence="1">The sequence shown here is derived from an EMBL/GenBank/DDBJ whole genome shotgun (WGS) entry which is preliminary data.</text>
</comment>
<proteinExistence type="predicted"/>
<accession>X1IW58</accession>
<dbReference type="EMBL" id="BARU01042601">
    <property type="protein sequence ID" value="GAH86686.1"/>
    <property type="molecule type" value="Genomic_DNA"/>
</dbReference>
<evidence type="ECO:0000313" key="1">
    <source>
        <dbReference type="EMBL" id="GAH86686.1"/>
    </source>
</evidence>
<protein>
    <submittedName>
        <fullName evidence="1">Uncharacterized protein</fullName>
    </submittedName>
</protein>
<reference evidence="1" key="1">
    <citation type="journal article" date="2014" name="Front. Microbiol.">
        <title>High frequency of phylogenetically diverse reductive dehalogenase-homologous genes in deep subseafloor sedimentary metagenomes.</title>
        <authorList>
            <person name="Kawai M."/>
            <person name="Futagami T."/>
            <person name="Toyoda A."/>
            <person name="Takaki Y."/>
            <person name="Nishi S."/>
            <person name="Hori S."/>
            <person name="Arai W."/>
            <person name="Tsubouchi T."/>
            <person name="Morono Y."/>
            <person name="Uchiyama I."/>
            <person name="Ito T."/>
            <person name="Fujiyama A."/>
            <person name="Inagaki F."/>
            <person name="Takami H."/>
        </authorList>
    </citation>
    <scope>NUCLEOTIDE SEQUENCE</scope>
    <source>
        <strain evidence="1">Expedition CK06-06</strain>
    </source>
</reference>
<gene>
    <name evidence="1" type="ORF">S03H2_65428</name>
</gene>
<organism evidence="1">
    <name type="scientific">marine sediment metagenome</name>
    <dbReference type="NCBI Taxonomy" id="412755"/>
    <lineage>
        <taxon>unclassified sequences</taxon>
        <taxon>metagenomes</taxon>
        <taxon>ecological metagenomes</taxon>
    </lineage>
</organism>